<protein>
    <submittedName>
        <fullName evidence="1">DUF1848 domain-containing protein</fullName>
    </submittedName>
</protein>
<reference evidence="1 2" key="1">
    <citation type="submission" date="2018-08" db="EMBL/GenBank/DDBJ databases">
        <title>A genome reference for cultivated species of the human gut microbiota.</title>
        <authorList>
            <person name="Zou Y."/>
            <person name="Xue W."/>
            <person name="Luo G."/>
        </authorList>
    </citation>
    <scope>NUCLEOTIDE SEQUENCE [LARGE SCALE GENOMIC DNA]</scope>
    <source>
        <strain evidence="1 2">AM07-24</strain>
    </source>
</reference>
<keyword evidence="2" id="KW-1185">Reference proteome</keyword>
<organism evidence="1 2">
    <name type="scientific">Emergencia timonensis</name>
    <dbReference type="NCBI Taxonomy" id="1776384"/>
    <lineage>
        <taxon>Bacteria</taxon>
        <taxon>Bacillati</taxon>
        <taxon>Bacillota</taxon>
        <taxon>Clostridia</taxon>
        <taxon>Peptostreptococcales</taxon>
        <taxon>Anaerovoracaceae</taxon>
        <taxon>Emergencia</taxon>
    </lineage>
</organism>
<dbReference type="AlphaFoldDB" id="A0A415E7P2"/>
<dbReference type="EMBL" id="QRMS01000001">
    <property type="protein sequence ID" value="RHJ89781.1"/>
    <property type="molecule type" value="Genomic_DNA"/>
</dbReference>
<evidence type="ECO:0000313" key="2">
    <source>
        <dbReference type="Proteomes" id="UP000284841"/>
    </source>
</evidence>
<sequence length="310" mass="35018">MILNTGNRTDIPAYYSKWFYNRIREGFVFARNPYNQQQVTRYLLDPEVVDCISFCTKNPAPMLPGLAQLSAFRQFWAVTITPYGRDIEPRVPAKEVVMESFCCLSEKVGLNRISWRYDPIFITEKYSLEFHLKTFAEMAAALAGYTDHCVISFLDLYDKTKRNFPEGRSVNRQERFAIGEAFAAIGKEHGMTIKTCAEGTELEVFGVDTGGCQTKEVLERAIGLPLTVPGNAMTRSECSCVLGSDIGAYNTCGHGCLYCYANYDQDTVESNMGKHDPFSPFLIGDFMDGDIIKAAEQESWIQRQVTFDFL</sequence>
<dbReference type="OrthoDB" id="9771212at2"/>
<accession>A0A415E7P2</accession>
<proteinExistence type="predicted"/>
<dbReference type="STRING" id="1776384.GCA_900086585_03137"/>
<name>A0A415E7P2_9FIRM</name>
<dbReference type="Pfam" id="PF08902">
    <property type="entry name" value="DUF1848"/>
    <property type="match status" value="1"/>
</dbReference>
<dbReference type="InterPro" id="IPR014998">
    <property type="entry name" value="DUF1848"/>
</dbReference>
<gene>
    <name evidence="1" type="ORF">DW099_04235</name>
</gene>
<evidence type="ECO:0000313" key="1">
    <source>
        <dbReference type="EMBL" id="RHJ89781.1"/>
    </source>
</evidence>
<dbReference type="Proteomes" id="UP000284841">
    <property type="component" value="Unassembled WGS sequence"/>
</dbReference>
<dbReference type="RefSeq" id="WP_118333819.1">
    <property type="nucleotide sequence ID" value="NZ_AP025567.1"/>
</dbReference>
<comment type="caution">
    <text evidence="1">The sequence shown here is derived from an EMBL/GenBank/DDBJ whole genome shotgun (WGS) entry which is preliminary data.</text>
</comment>